<evidence type="ECO:0000256" key="4">
    <source>
        <dbReference type="ARBA" id="ARBA00022692"/>
    </source>
</evidence>
<evidence type="ECO:0000256" key="3">
    <source>
        <dbReference type="ARBA" id="ARBA00022452"/>
    </source>
</evidence>
<dbReference type="SUPFAM" id="SSF56935">
    <property type="entry name" value="Porins"/>
    <property type="match status" value="1"/>
</dbReference>
<accession>A0A7I9VKR3</accession>
<keyword evidence="6 11" id="KW-0798">TonB box</keyword>
<keyword evidence="3 10" id="KW-1134">Transmembrane beta strand</keyword>
<dbReference type="InterPro" id="IPR039426">
    <property type="entry name" value="TonB-dep_rcpt-like"/>
</dbReference>
<evidence type="ECO:0000259" key="13">
    <source>
        <dbReference type="Pfam" id="PF00593"/>
    </source>
</evidence>
<dbReference type="GO" id="GO:0044718">
    <property type="term" value="P:siderophore transmembrane transport"/>
    <property type="evidence" value="ECO:0007669"/>
    <property type="project" value="TreeGrafter"/>
</dbReference>
<feature type="signal peptide" evidence="12">
    <location>
        <begin position="1"/>
        <end position="23"/>
    </location>
</feature>
<feature type="chain" id="PRO_5029620495" evidence="12">
    <location>
        <begin position="24"/>
        <end position="641"/>
    </location>
</feature>
<gene>
    <name evidence="15" type="ORF">AMYX_17220</name>
</gene>
<dbReference type="Pfam" id="PF00593">
    <property type="entry name" value="TonB_dep_Rec_b-barrel"/>
    <property type="match status" value="1"/>
</dbReference>
<dbReference type="Proteomes" id="UP000503640">
    <property type="component" value="Unassembled WGS sequence"/>
</dbReference>
<comment type="subcellular location">
    <subcellularLocation>
        <location evidence="1 10">Cell outer membrane</location>
        <topology evidence="1 10">Multi-pass membrane protein</topology>
    </subcellularLocation>
</comment>
<dbReference type="PANTHER" id="PTHR30069:SF29">
    <property type="entry name" value="HEMOGLOBIN AND HEMOGLOBIN-HAPTOGLOBIN-BINDING PROTEIN 1-RELATED"/>
    <property type="match status" value="1"/>
</dbReference>
<keyword evidence="2 10" id="KW-0813">Transport</keyword>
<evidence type="ECO:0000256" key="2">
    <source>
        <dbReference type="ARBA" id="ARBA00022448"/>
    </source>
</evidence>
<evidence type="ECO:0000256" key="9">
    <source>
        <dbReference type="ARBA" id="ARBA00023237"/>
    </source>
</evidence>
<dbReference type="Gene3D" id="2.170.130.10">
    <property type="entry name" value="TonB-dependent receptor, plug domain"/>
    <property type="match status" value="1"/>
</dbReference>
<feature type="domain" description="TonB-dependent receptor-like beta-barrel" evidence="13">
    <location>
        <begin position="354"/>
        <end position="609"/>
    </location>
</feature>
<evidence type="ECO:0000256" key="10">
    <source>
        <dbReference type="PROSITE-ProRule" id="PRU01360"/>
    </source>
</evidence>
<keyword evidence="7 10" id="KW-0472">Membrane</keyword>
<dbReference type="InterPro" id="IPR037066">
    <property type="entry name" value="Plug_dom_sf"/>
</dbReference>
<comment type="similarity">
    <text evidence="10 11">Belongs to the TonB-dependent receptor family.</text>
</comment>
<keyword evidence="5 12" id="KW-0732">Signal</keyword>
<evidence type="ECO:0000256" key="11">
    <source>
        <dbReference type="RuleBase" id="RU003357"/>
    </source>
</evidence>
<organism evidence="15 16">
    <name type="scientific">Anaeromyxobacter diazotrophicus</name>
    <dbReference type="NCBI Taxonomy" id="2590199"/>
    <lineage>
        <taxon>Bacteria</taxon>
        <taxon>Pseudomonadati</taxon>
        <taxon>Myxococcota</taxon>
        <taxon>Myxococcia</taxon>
        <taxon>Myxococcales</taxon>
        <taxon>Cystobacterineae</taxon>
        <taxon>Anaeromyxobacteraceae</taxon>
        <taxon>Anaeromyxobacter</taxon>
    </lineage>
</organism>
<dbReference type="Gene3D" id="2.40.170.20">
    <property type="entry name" value="TonB-dependent receptor, beta-barrel domain"/>
    <property type="match status" value="1"/>
</dbReference>
<evidence type="ECO:0000256" key="7">
    <source>
        <dbReference type="ARBA" id="ARBA00023136"/>
    </source>
</evidence>
<dbReference type="InterPro" id="IPR000531">
    <property type="entry name" value="Beta-barrel_TonB"/>
</dbReference>
<sequence>MARSVRACALAAHLLAIVPAAAAAGDEGARAPTFGEELEVTGERPRTAAADPTAASTVVEAHRFEGEAKSVAELIATAPGVAVSQYGGLGQLTTVSLRGSSAAQVQVLLDGLPLNTAAGGGVDLARIPRAWIERIEVVRGAEGAVYGAGTLGGVVNIVTRRAAAGAWSAEATAGSFRTFAGSADGAVGGERWGLFGAAAVEDTSGRFEYLFDPTPAMPGDALEPRQRDHDASFTAGGLAKLWATVGEGRLDAVLQLSGGTRDLPGSPYALTPHDGQRDARAGLVAHLAEPLGEGLVLVLGLDGRDDRLTVWLDPFPTARQRDLAGEASAELRWTTGPSELALRAAGGGERLEVEGGRTHAWGTAALSAAEELALLGGRLRVAPALRFDVVGPFQGISAKLGASLRVAGPLSVRAGAGRSFRAPSFAELYLSQGLLSPNPGLVPETSWSADAGLALDGRLGLARATVFTQQYQDLIVYEPDSFRRFKPFNDGKAAANGLELEAASAPRGPAALALSGAYTLLATETLRGSAAVLGKELPHRARHRLYARLAGERGPVAAHAEAQWVSAQFQDLANSPALRVPPVLTLGAGASILLTRRPETRLALEVRNLLDDRTLQDGFGNPLPGRTVTLTVRVSGGKESP</sequence>
<dbReference type="GO" id="GO:0009279">
    <property type="term" value="C:cell outer membrane"/>
    <property type="evidence" value="ECO:0007669"/>
    <property type="project" value="UniProtKB-SubCell"/>
</dbReference>
<keyword evidence="4 10" id="KW-0812">Transmembrane</keyword>
<proteinExistence type="inferred from homology"/>
<keyword evidence="16" id="KW-1185">Reference proteome</keyword>
<evidence type="ECO:0000313" key="16">
    <source>
        <dbReference type="Proteomes" id="UP000503640"/>
    </source>
</evidence>
<evidence type="ECO:0000259" key="14">
    <source>
        <dbReference type="Pfam" id="PF07715"/>
    </source>
</evidence>
<comment type="caution">
    <text evidence="15">The sequence shown here is derived from an EMBL/GenBank/DDBJ whole genome shotgun (WGS) entry which is preliminary data.</text>
</comment>
<evidence type="ECO:0000256" key="5">
    <source>
        <dbReference type="ARBA" id="ARBA00022729"/>
    </source>
</evidence>
<evidence type="ECO:0000256" key="8">
    <source>
        <dbReference type="ARBA" id="ARBA00023170"/>
    </source>
</evidence>
<evidence type="ECO:0000256" key="12">
    <source>
        <dbReference type="SAM" id="SignalP"/>
    </source>
</evidence>
<keyword evidence="8" id="KW-0675">Receptor</keyword>
<reference evidence="16" key="1">
    <citation type="journal article" date="2020" name="Appl. Environ. Microbiol.">
        <title>Diazotrophic Anaeromyxobacter Isolates from Soils.</title>
        <authorList>
            <person name="Masuda Y."/>
            <person name="Yamanaka H."/>
            <person name="Xu Z.X."/>
            <person name="Shiratori Y."/>
            <person name="Aono T."/>
            <person name="Amachi S."/>
            <person name="Senoo K."/>
            <person name="Itoh H."/>
        </authorList>
    </citation>
    <scope>NUCLEOTIDE SEQUENCE [LARGE SCALE GENOMIC DNA]</scope>
    <source>
        <strain evidence="16">R267</strain>
    </source>
</reference>
<dbReference type="InterPro" id="IPR036942">
    <property type="entry name" value="Beta-barrel_TonB_sf"/>
</dbReference>
<dbReference type="AlphaFoldDB" id="A0A7I9VKR3"/>
<evidence type="ECO:0000313" key="15">
    <source>
        <dbReference type="EMBL" id="GEJ56981.1"/>
    </source>
</evidence>
<dbReference type="PROSITE" id="PS52016">
    <property type="entry name" value="TONB_DEPENDENT_REC_3"/>
    <property type="match status" value="1"/>
</dbReference>
<dbReference type="InterPro" id="IPR012910">
    <property type="entry name" value="Plug_dom"/>
</dbReference>
<protein>
    <submittedName>
        <fullName evidence="15">Ligand-gated channel</fullName>
    </submittedName>
</protein>
<dbReference type="Pfam" id="PF07715">
    <property type="entry name" value="Plug"/>
    <property type="match status" value="1"/>
</dbReference>
<dbReference type="PANTHER" id="PTHR30069">
    <property type="entry name" value="TONB-DEPENDENT OUTER MEMBRANE RECEPTOR"/>
    <property type="match status" value="1"/>
</dbReference>
<dbReference type="GO" id="GO:0015344">
    <property type="term" value="F:siderophore uptake transmembrane transporter activity"/>
    <property type="evidence" value="ECO:0007669"/>
    <property type="project" value="TreeGrafter"/>
</dbReference>
<dbReference type="RefSeq" id="WP_176064440.1">
    <property type="nucleotide sequence ID" value="NZ_BJTG01000003.1"/>
</dbReference>
<evidence type="ECO:0000256" key="6">
    <source>
        <dbReference type="ARBA" id="ARBA00023077"/>
    </source>
</evidence>
<evidence type="ECO:0000256" key="1">
    <source>
        <dbReference type="ARBA" id="ARBA00004571"/>
    </source>
</evidence>
<feature type="domain" description="TonB-dependent receptor plug" evidence="14">
    <location>
        <begin position="51"/>
        <end position="154"/>
    </location>
</feature>
<keyword evidence="9 10" id="KW-0998">Cell outer membrane</keyword>
<dbReference type="EMBL" id="BJTG01000003">
    <property type="protein sequence ID" value="GEJ56981.1"/>
    <property type="molecule type" value="Genomic_DNA"/>
</dbReference>
<name>A0A7I9VKR3_9BACT</name>